<reference evidence="9" key="1">
    <citation type="journal article" date="2019" name="Int. J. Syst. Evol. Microbiol.">
        <title>The Global Catalogue of Microorganisms (GCM) 10K type strain sequencing project: providing services to taxonomists for standard genome sequencing and annotation.</title>
        <authorList>
            <consortium name="The Broad Institute Genomics Platform"/>
            <consortium name="The Broad Institute Genome Sequencing Center for Infectious Disease"/>
            <person name="Wu L."/>
            <person name="Ma J."/>
        </authorList>
    </citation>
    <scope>NUCLEOTIDE SEQUENCE [LARGE SCALE GENOMIC DNA]</scope>
    <source>
        <strain evidence="9">TBRC 7912</strain>
    </source>
</reference>
<dbReference type="InterPro" id="IPR002129">
    <property type="entry name" value="PyrdxlP-dep_de-COase"/>
</dbReference>
<evidence type="ECO:0000313" key="8">
    <source>
        <dbReference type="EMBL" id="MFC3986304.1"/>
    </source>
</evidence>
<comment type="similarity">
    <text evidence="2 6">Belongs to the group II decarboxylase family.</text>
</comment>
<organism evidence="8 9">
    <name type="scientific">Streptosporangium jomthongense</name>
    <dbReference type="NCBI Taxonomy" id="1193683"/>
    <lineage>
        <taxon>Bacteria</taxon>
        <taxon>Bacillati</taxon>
        <taxon>Actinomycetota</taxon>
        <taxon>Actinomycetes</taxon>
        <taxon>Streptosporangiales</taxon>
        <taxon>Streptosporangiaceae</taxon>
        <taxon>Streptosporangium</taxon>
    </lineage>
</organism>
<proteinExistence type="inferred from homology"/>
<evidence type="ECO:0000313" key="9">
    <source>
        <dbReference type="Proteomes" id="UP001595698"/>
    </source>
</evidence>
<accession>A0ABV8FDA0</accession>
<dbReference type="PANTHER" id="PTHR45677:SF8">
    <property type="entry name" value="CYSTEINE SULFINIC ACID DECARBOXYLASE"/>
    <property type="match status" value="1"/>
</dbReference>
<dbReference type="RefSeq" id="WP_386196456.1">
    <property type="nucleotide sequence ID" value="NZ_JBHSBC010000053.1"/>
</dbReference>
<evidence type="ECO:0000256" key="4">
    <source>
        <dbReference type="ARBA" id="ARBA00022898"/>
    </source>
</evidence>
<evidence type="ECO:0000256" key="6">
    <source>
        <dbReference type="RuleBase" id="RU000382"/>
    </source>
</evidence>
<keyword evidence="4 6" id="KW-0663">Pyridoxal phosphate</keyword>
<protein>
    <submittedName>
        <fullName evidence="8">Pyridoxal phosphate-dependent decarboxylase family protein</fullName>
    </submittedName>
</protein>
<dbReference type="EMBL" id="JBHSBC010000053">
    <property type="protein sequence ID" value="MFC3986304.1"/>
    <property type="molecule type" value="Genomic_DNA"/>
</dbReference>
<dbReference type="Gene3D" id="3.40.640.10">
    <property type="entry name" value="Type I PLP-dependent aspartate aminotransferase-like (Major domain)"/>
    <property type="match status" value="1"/>
</dbReference>
<feature type="compositionally biased region" description="Polar residues" evidence="7">
    <location>
        <begin position="1"/>
        <end position="14"/>
    </location>
</feature>
<sequence>MTSSLSDVQSSFPEPTTGEDLWHSASGLTAAFDPGRFHEGALDIVDRLTAYLGDRSVRGLDLIDPEVLLKAARGLMTPERQRVADFDADRVKQIVDLYTETGIPVHSPGYMGRQFSGVVPLAGLIDLVGSVVNQPSSFYEAGQLPNVAERLMAEELNRFIGWDRDRFAMVTTSGGSLANLTALLAARNHAFPQIWTRGAGGAPGLPAIAISEEAHYSVTRAAGVLGIGEGQIIRLPVDQAGRIRPDLAGSVLDEAKRRGLRPFCLVASAGTTSLGAFDPLEDLAALARRHGLWLHVDGAHGASLLLSEQHRDKLRGIELADSLTWDAHKMLFMPAPCTLLFYRDRTAARGAFQQRASYVFDEEPDIYSAYDSADKNFECTKRPMIMPLWTVWSVYGPALFEQKIDRLCEVTRQAHRMIAAEPDFAVAHEPESNILCFRYLPDGMEPAAAHRLQLEIRNRIRGGGRFFISKVDIQGTAALRVVVMNHLIDADHLAMLIAEIRDIGQRVLRASATARHDQRNGSQS</sequence>
<dbReference type="PANTHER" id="PTHR45677">
    <property type="entry name" value="GLUTAMATE DECARBOXYLASE-RELATED"/>
    <property type="match status" value="1"/>
</dbReference>
<comment type="cofactor">
    <cofactor evidence="1 6">
        <name>pyridoxal 5'-phosphate</name>
        <dbReference type="ChEBI" id="CHEBI:597326"/>
    </cofactor>
</comment>
<dbReference type="Proteomes" id="UP001595698">
    <property type="component" value="Unassembled WGS sequence"/>
</dbReference>
<keyword evidence="9" id="KW-1185">Reference proteome</keyword>
<evidence type="ECO:0000256" key="2">
    <source>
        <dbReference type="ARBA" id="ARBA00009533"/>
    </source>
</evidence>
<evidence type="ECO:0000256" key="3">
    <source>
        <dbReference type="ARBA" id="ARBA00022793"/>
    </source>
</evidence>
<dbReference type="Gene3D" id="3.90.1150.170">
    <property type="match status" value="1"/>
</dbReference>
<dbReference type="Pfam" id="PF00282">
    <property type="entry name" value="Pyridoxal_deC"/>
    <property type="match status" value="1"/>
</dbReference>
<dbReference type="InterPro" id="IPR015421">
    <property type="entry name" value="PyrdxlP-dep_Trfase_major"/>
</dbReference>
<dbReference type="SUPFAM" id="SSF53383">
    <property type="entry name" value="PLP-dependent transferases"/>
    <property type="match status" value="1"/>
</dbReference>
<comment type="caution">
    <text evidence="8">The sequence shown here is derived from an EMBL/GenBank/DDBJ whole genome shotgun (WGS) entry which is preliminary data.</text>
</comment>
<name>A0ABV8FDA0_9ACTN</name>
<evidence type="ECO:0000256" key="7">
    <source>
        <dbReference type="SAM" id="MobiDB-lite"/>
    </source>
</evidence>
<evidence type="ECO:0000256" key="1">
    <source>
        <dbReference type="ARBA" id="ARBA00001933"/>
    </source>
</evidence>
<keyword evidence="3" id="KW-0210">Decarboxylase</keyword>
<evidence type="ECO:0000256" key="5">
    <source>
        <dbReference type="ARBA" id="ARBA00023239"/>
    </source>
</evidence>
<gene>
    <name evidence="8" type="ORF">ACFOYY_39670</name>
</gene>
<dbReference type="InterPro" id="IPR015424">
    <property type="entry name" value="PyrdxlP-dep_Trfase"/>
</dbReference>
<feature type="region of interest" description="Disordered" evidence="7">
    <location>
        <begin position="1"/>
        <end position="21"/>
    </location>
</feature>
<keyword evidence="5 6" id="KW-0456">Lyase</keyword>